<protein>
    <submittedName>
        <fullName evidence="2">Uncharacterized protein</fullName>
    </submittedName>
</protein>
<feature type="compositionally biased region" description="Basic and acidic residues" evidence="1">
    <location>
        <begin position="181"/>
        <end position="193"/>
    </location>
</feature>
<dbReference type="EMBL" id="ML119672">
    <property type="protein sequence ID" value="RPA82287.1"/>
    <property type="molecule type" value="Genomic_DNA"/>
</dbReference>
<proteinExistence type="predicted"/>
<gene>
    <name evidence="2" type="ORF">BJ508DRAFT_90466</name>
</gene>
<dbReference type="AlphaFoldDB" id="A0A3N4I9Z1"/>
<accession>A0A3N4I9Z1</accession>
<feature type="compositionally biased region" description="Low complexity" evidence="1">
    <location>
        <begin position="102"/>
        <end position="115"/>
    </location>
</feature>
<feature type="region of interest" description="Disordered" evidence="1">
    <location>
        <begin position="1"/>
        <end position="230"/>
    </location>
</feature>
<reference evidence="2 3" key="1">
    <citation type="journal article" date="2018" name="Nat. Ecol. Evol.">
        <title>Pezizomycetes genomes reveal the molecular basis of ectomycorrhizal truffle lifestyle.</title>
        <authorList>
            <person name="Murat C."/>
            <person name="Payen T."/>
            <person name="Noel B."/>
            <person name="Kuo A."/>
            <person name="Morin E."/>
            <person name="Chen J."/>
            <person name="Kohler A."/>
            <person name="Krizsan K."/>
            <person name="Balestrini R."/>
            <person name="Da Silva C."/>
            <person name="Montanini B."/>
            <person name="Hainaut M."/>
            <person name="Levati E."/>
            <person name="Barry K.W."/>
            <person name="Belfiori B."/>
            <person name="Cichocki N."/>
            <person name="Clum A."/>
            <person name="Dockter R.B."/>
            <person name="Fauchery L."/>
            <person name="Guy J."/>
            <person name="Iotti M."/>
            <person name="Le Tacon F."/>
            <person name="Lindquist E.A."/>
            <person name="Lipzen A."/>
            <person name="Malagnac F."/>
            <person name="Mello A."/>
            <person name="Molinier V."/>
            <person name="Miyauchi S."/>
            <person name="Poulain J."/>
            <person name="Riccioni C."/>
            <person name="Rubini A."/>
            <person name="Sitrit Y."/>
            <person name="Splivallo R."/>
            <person name="Traeger S."/>
            <person name="Wang M."/>
            <person name="Zifcakova L."/>
            <person name="Wipf D."/>
            <person name="Zambonelli A."/>
            <person name="Paolocci F."/>
            <person name="Nowrousian M."/>
            <person name="Ottonello S."/>
            <person name="Baldrian P."/>
            <person name="Spatafora J.W."/>
            <person name="Henrissat B."/>
            <person name="Nagy L.G."/>
            <person name="Aury J.M."/>
            <person name="Wincker P."/>
            <person name="Grigoriev I.V."/>
            <person name="Bonfante P."/>
            <person name="Martin F.M."/>
        </authorList>
    </citation>
    <scope>NUCLEOTIDE SEQUENCE [LARGE SCALE GENOMIC DNA]</scope>
    <source>
        <strain evidence="2 3">RN42</strain>
    </source>
</reference>
<organism evidence="2 3">
    <name type="scientific">Ascobolus immersus RN42</name>
    <dbReference type="NCBI Taxonomy" id="1160509"/>
    <lineage>
        <taxon>Eukaryota</taxon>
        <taxon>Fungi</taxon>
        <taxon>Dikarya</taxon>
        <taxon>Ascomycota</taxon>
        <taxon>Pezizomycotina</taxon>
        <taxon>Pezizomycetes</taxon>
        <taxon>Pezizales</taxon>
        <taxon>Ascobolaceae</taxon>
        <taxon>Ascobolus</taxon>
    </lineage>
</organism>
<evidence type="ECO:0000313" key="3">
    <source>
        <dbReference type="Proteomes" id="UP000275078"/>
    </source>
</evidence>
<name>A0A3N4I9Z1_ASCIM</name>
<sequence>MMRRPLRPGPPMSKAEQIARNKAAAQRRTEHGPRGRSPASRIPPALQKRGSQRIEPQPQPAAKRARTDEEANPRQPGNPHQRKPEQLQQKQHNRGLLESNRQPQAANGQQQLKQQPIRRPDVAPASRDPPNTEKPSTKPAPVSKTVPSRPLPPRPVQKQQPPMTALPQPPVDVQPAQAIEAKPEPRAAVKPDPVKSTSQQPTEQPKPNPAPKPTLQSKIEQEAEADGWTKDELQIFMRRIKADTNMFALAKELAKDVDEGEFFCSL</sequence>
<keyword evidence="3" id="KW-1185">Reference proteome</keyword>
<evidence type="ECO:0000313" key="2">
    <source>
        <dbReference type="EMBL" id="RPA82287.1"/>
    </source>
</evidence>
<evidence type="ECO:0000256" key="1">
    <source>
        <dbReference type="SAM" id="MobiDB-lite"/>
    </source>
</evidence>
<dbReference type="Proteomes" id="UP000275078">
    <property type="component" value="Unassembled WGS sequence"/>
</dbReference>